<dbReference type="Proteomes" id="UP000198718">
    <property type="component" value="Unassembled WGS sequence"/>
</dbReference>
<evidence type="ECO:0000313" key="3">
    <source>
        <dbReference type="Proteomes" id="UP000198718"/>
    </source>
</evidence>
<name>A0A1G8YBU0_9FIRM</name>
<protein>
    <recommendedName>
        <fullName evidence="4">Lipoprotein</fullName>
    </recommendedName>
</protein>
<dbReference type="EMBL" id="FNFP01000001">
    <property type="protein sequence ID" value="SDK00167.1"/>
    <property type="molecule type" value="Genomic_DNA"/>
</dbReference>
<reference evidence="2 3" key="1">
    <citation type="submission" date="2016-10" db="EMBL/GenBank/DDBJ databases">
        <authorList>
            <person name="de Groot N.N."/>
        </authorList>
    </citation>
    <scope>NUCLEOTIDE SEQUENCE [LARGE SCALE GENOMIC DNA]</scope>
    <source>
        <strain evidence="2 3">DSM 18346</strain>
    </source>
</reference>
<feature type="signal peptide" evidence="1">
    <location>
        <begin position="1"/>
        <end position="19"/>
    </location>
</feature>
<sequence>MKKISIIILAVCLAFTLGACNHGGIKQSEKYAMNASYSYGGDSNKTEISYSIIISGAKKDIENIDAYEVLINMDYLDLMLENGPHSSERGLEKTPYFKIVGNFTFNTSGKSKEEIDEMKLLEGVEIIDKDRNKVTFKFND</sequence>
<keyword evidence="1" id="KW-0732">Signal</keyword>
<dbReference type="RefSeq" id="WP_090549782.1">
    <property type="nucleotide sequence ID" value="NZ_FNFP01000001.1"/>
</dbReference>
<dbReference type="AlphaFoldDB" id="A0A1G8YBU0"/>
<keyword evidence="3" id="KW-1185">Reference proteome</keyword>
<accession>A0A1G8YBU0</accession>
<dbReference type="STRING" id="393762.SAMN05660472_00490"/>
<evidence type="ECO:0000256" key="1">
    <source>
        <dbReference type="SAM" id="SignalP"/>
    </source>
</evidence>
<evidence type="ECO:0008006" key="4">
    <source>
        <dbReference type="Google" id="ProtNLM"/>
    </source>
</evidence>
<proteinExistence type="predicted"/>
<dbReference type="OrthoDB" id="9816357at2"/>
<dbReference type="PROSITE" id="PS51257">
    <property type="entry name" value="PROKAR_LIPOPROTEIN"/>
    <property type="match status" value="1"/>
</dbReference>
<organism evidence="2 3">
    <name type="scientific">Natronincola ferrireducens</name>
    <dbReference type="NCBI Taxonomy" id="393762"/>
    <lineage>
        <taxon>Bacteria</taxon>
        <taxon>Bacillati</taxon>
        <taxon>Bacillota</taxon>
        <taxon>Clostridia</taxon>
        <taxon>Peptostreptococcales</taxon>
        <taxon>Natronincolaceae</taxon>
        <taxon>Natronincola</taxon>
    </lineage>
</organism>
<gene>
    <name evidence="2" type="ORF">SAMN05660472_00490</name>
</gene>
<feature type="chain" id="PRO_5039552551" description="Lipoprotein" evidence="1">
    <location>
        <begin position="20"/>
        <end position="140"/>
    </location>
</feature>
<evidence type="ECO:0000313" key="2">
    <source>
        <dbReference type="EMBL" id="SDK00167.1"/>
    </source>
</evidence>